<feature type="chain" id="PRO_5042073863" evidence="1">
    <location>
        <begin position="18"/>
        <end position="154"/>
    </location>
</feature>
<dbReference type="InterPro" id="IPR000096">
    <property type="entry name" value="Serum_amyloid_A"/>
</dbReference>
<evidence type="ECO:0000313" key="3">
    <source>
        <dbReference type="Proteomes" id="UP001209878"/>
    </source>
</evidence>
<name>A0AAD9UL70_RIDPI</name>
<gene>
    <name evidence="2" type="ORF">NP493_11g00003</name>
</gene>
<dbReference type="Proteomes" id="UP001209878">
    <property type="component" value="Unassembled WGS sequence"/>
</dbReference>
<dbReference type="AlphaFoldDB" id="A0AAD9UL70"/>
<evidence type="ECO:0000313" key="2">
    <source>
        <dbReference type="EMBL" id="KAK2193568.1"/>
    </source>
</evidence>
<reference evidence="2" key="1">
    <citation type="journal article" date="2023" name="Mol. Biol. Evol.">
        <title>Third-Generation Sequencing Reveals the Adaptive Role of the Epigenome in Three Deep-Sea Polychaetes.</title>
        <authorList>
            <person name="Perez M."/>
            <person name="Aroh O."/>
            <person name="Sun Y."/>
            <person name="Lan Y."/>
            <person name="Juniper S.K."/>
            <person name="Young C.R."/>
            <person name="Angers B."/>
            <person name="Qian P.Y."/>
        </authorList>
    </citation>
    <scope>NUCLEOTIDE SEQUENCE</scope>
    <source>
        <strain evidence="2">R07B-5</strain>
    </source>
</reference>
<dbReference type="Pfam" id="PF00277">
    <property type="entry name" value="SAA"/>
    <property type="match status" value="1"/>
</dbReference>
<dbReference type="EMBL" id="JAODUO010000010">
    <property type="protein sequence ID" value="KAK2193568.1"/>
    <property type="molecule type" value="Genomic_DNA"/>
</dbReference>
<dbReference type="GO" id="GO:0005576">
    <property type="term" value="C:extracellular region"/>
    <property type="evidence" value="ECO:0007669"/>
    <property type="project" value="InterPro"/>
</dbReference>
<proteinExistence type="predicted"/>
<protein>
    <submittedName>
        <fullName evidence="2">Uncharacterized protein</fullName>
    </submittedName>
</protein>
<organism evidence="2 3">
    <name type="scientific">Ridgeia piscesae</name>
    <name type="common">Tubeworm</name>
    <dbReference type="NCBI Taxonomy" id="27915"/>
    <lineage>
        <taxon>Eukaryota</taxon>
        <taxon>Metazoa</taxon>
        <taxon>Spiralia</taxon>
        <taxon>Lophotrochozoa</taxon>
        <taxon>Annelida</taxon>
        <taxon>Polychaeta</taxon>
        <taxon>Sedentaria</taxon>
        <taxon>Canalipalpata</taxon>
        <taxon>Sabellida</taxon>
        <taxon>Siboglinidae</taxon>
        <taxon>Ridgeia</taxon>
    </lineage>
</organism>
<evidence type="ECO:0000256" key="1">
    <source>
        <dbReference type="SAM" id="SignalP"/>
    </source>
</evidence>
<keyword evidence="1" id="KW-0732">Signal</keyword>
<accession>A0AAD9UL70</accession>
<comment type="caution">
    <text evidence="2">The sequence shown here is derived from an EMBL/GenBank/DDBJ whole genome shotgun (WGS) entry which is preliminary data.</text>
</comment>
<feature type="signal peptide" evidence="1">
    <location>
        <begin position="1"/>
        <end position="17"/>
    </location>
</feature>
<sequence>METMWLISLVLVVGASAGSENARWTQFFMCVTSDLGAWSLLDKHVLCAAFKSFYHYANMEMLQCSNCDKYFHCVTNLDVVRTCGDRETTTHAMIALSKCRELSQTGTRSKDGAGDMAANEYGRNGGDCYVKYGCANRCHYNPADGSCVPANCDE</sequence>
<keyword evidence="3" id="KW-1185">Reference proteome</keyword>
<dbReference type="Gene3D" id="1.10.132.110">
    <property type="entry name" value="Serum amyloid A protein"/>
    <property type="match status" value="1"/>
</dbReference>